<dbReference type="EMBL" id="JAPDRN010000189">
    <property type="protein sequence ID" value="KAJ9614670.1"/>
    <property type="molecule type" value="Genomic_DNA"/>
</dbReference>
<dbReference type="Pfam" id="PF07920">
    <property type="entry name" value="DUF1684"/>
    <property type="match status" value="1"/>
</dbReference>
<protein>
    <recommendedName>
        <fullName evidence="3">TraB/GumN family protein</fullName>
    </recommendedName>
</protein>
<dbReference type="InterPro" id="IPR012467">
    <property type="entry name" value="DUF1684"/>
</dbReference>
<evidence type="ECO:0008006" key="3">
    <source>
        <dbReference type="Google" id="ProtNLM"/>
    </source>
</evidence>
<dbReference type="AlphaFoldDB" id="A0AA38XJJ3"/>
<dbReference type="PANTHER" id="PTHR41913:SF1">
    <property type="entry name" value="DUF1684 DOMAIN-CONTAINING PROTEIN"/>
    <property type="match status" value="1"/>
</dbReference>
<proteinExistence type="predicted"/>
<feature type="signal peptide" evidence="1">
    <location>
        <begin position="1"/>
        <end position="22"/>
    </location>
</feature>
<evidence type="ECO:0000256" key="1">
    <source>
        <dbReference type="SAM" id="SignalP"/>
    </source>
</evidence>
<dbReference type="Pfam" id="PF01963">
    <property type="entry name" value="TraB_PrgY_gumN"/>
    <property type="match status" value="1"/>
</dbReference>
<feature type="chain" id="PRO_5041350215" description="TraB/GumN family protein" evidence="1">
    <location>
        <begin position="23"/>
        <end position="602"/>
    </location>
</feature>
<sequence length="602" mass="66126">MGSLLAALLLVACSPAPTPAPAAVEDPAFAAQQQQWRVLRYQDLTRPDGWTALVGLHWLQNRSHFVGSGATSGIRLAVGPAKLGLLRREGDQWWFTPESGTDVILDGQPVRGRVRMDTDKDPQPTLLAFDGGKGQLSLIRRGTRDALRVKHADAPARRDFTGLQYWPGGPQWQVQARFIAHPPGKTLPIVDITGLTTEMPNAGAVEFDRDGRSWRLEAIGEPGQPLFLIFADRTSGHGSYPAGRYLDTDAPTADGHVTIDFNHAHNPPCAFTAYATCPLAPPENRLDLRVEAGEKAAVFLVACAAGPLAIARDTPVEATAGRPPVPLLWKVTGQGDARLYLLGSFHLLKPQDYPLSPDVEQAFEASQRVLFEVTPEELQSPQMASQMVQVATRKDGSELKRDLDAPTWQKLQAYATQNKLPLAQLQGMKAWFVGLTITVAQMQKLGLDPELGLDRHFMQRAQKAGKKTAGLEDMSSQINLLDGMSVQEQRQMLSEALDEAGKGDAQAQMLHEAWRRGDDRLLWNRMGVEMRQKYPQLYQHINTDRNDAWVPKLLPYLQSGQGGTLVVVGGLHLLGNDGVVEKLRAKGYKVERVCSACKAKRP</sequence>
<dbReference type="CDD" id="cd14789">
    <property type="entry name" value="Tiki"/>
    <property type="match status" value="1"/>
</dbReference>
<dbReference type="InterPro" id="IPR002816">
    <property type="entry name" value="TraB/PrgY/GumN_fam"/>
</dbReference>
<dbReference type="PANTHER" id="PTHR41913">
    <property type="entry name" value="DUF1684 DOMAIN-CONTAINING PROTEIN"/>
    <property type="match status" value="1"/>
</dbReference>
<keyword evidence="1" id="KW-0732">Signal</keyword>
<evidence type="ECO:0000313" key="2">
    <source>
        <dbReference type="EMBL" id="KAJ9614670.1"/>
    </source>
</evidence>
<organism evidence="2">
    <name type="scientific">Knufia peltigerae</name>
    <dbReference type="NCBI Taxonomy" id="1002370"/>
    <lineage>
        <taxon>Eukaryota</taxon>
        <taxon>Fungi</taxon>
        <taxon>Dikarya</taxon>
        <taxon>Ascomycota</taxon>
        <taxon>Pezizomycotina</taxon>
        <taxon>Eurotiomycetes</taxon>
        <taxon>Chaetothyriomycetidae</taxon>
        <taxon>Chaetothyriales</taxon>
        <taxon>Trichomeriaceae</taxon>
        <taxon>Knufia</taxon>
    </lineage>
</organism>
<accession>A0AA38XJJ3</accession>
<name>A0AA38XJJ3_9EURO</name>
<gene>
    <name evidence="2" type="ORF">H2204_014526</name>
</gene>
<reference evidence="2" key="1">
    <citation type="submission" date="2022-10" db="EMBL/GenBank/DDBJ databases">
        <title>Culturing micro-colonial fungi from biological soil crusts in the Mojave desert and describing Neophaeococcomyces mojavensis, and introducing the new genera and species Taxawa tesnikishii.</title>
        <authorList>
            <person name="Kurbessoian T."/>
            <person name="Stajich J.E."/>
        </authorList>
    </citation>
    <scope>NUCLEOTIDE SEQUENCE</scope>
    <source>
        <strain evidence="2">TK_35</strain>
    </source>
</reference>
<comment type="caution">
    <text evidence="2">The sequence shown here is derived from an EMBL/GenBank/DDBJ whole genome shotgun (WGS) entry which is preliminary data.</text>
</comment>